<protein>
    <recommendedName>
        <fullName evidence="3">ESX-1 secretion-associated protein</fullName>
    </recommendedName>
</protein>
<gene>
    <name evidence="1" type="ORF">H9L22_16495</name>
</gene>
<dbReference type="AlphaFoldDB" id="A0A7H0H5A3"/>
<proteinExistence type="predicted"/>
<reference evidence="1 2" key="1">
    <citation type="submission" date="2020-08" db="EMBL/GenBank/DDBJ databases">
        <title>Genome sequence of Tessaracoccus defluvii JCM 17540T.</title>
        <authorList>
            <person name="Hyun D.-W."/>
            <person name="Bae J.-W."/>
        </authorList>
    </citation>
    <scope>NUCLEOTIDE SEQUENCE [LARGE SCALE GENOMIC DNA]</scope>
    <source>
        <strain evidence="1 2">JCM 17540</strain>
    </source>
</reference>
<dbReference type="RefSeq" id="WP_187720848.1">
    <property type="nucleotide sequence ID" value="NZ_BAABBL010000005.1"/>
</dbReference>
<name>A0A7H0H5A3_9ACTN</name>
<keyword evidence="2" id="KW-1185">Reference proteome</keyword>
<evidence type="ECO:0008006" key="3">
    <source>
        <dbReference type="Google" id="ProtNLM"/>
    </source>
</evidence>
<sequence length="98" mass="10288">MTIFTPSAWQKAGETLDQAATAMYADAHQVIIAETLSARTRSPIEAAAVAGDALCNGPWHRLIAGAMEGATSTASKMRATGSDYQATEEAAAAARFWE</sequence>
<dbReference type="Proteomes" id="UP000516117">
    <property type="component" value="Chromosome"/>
</dbReference>
<dbReference type="EMBL" id="CP060789">
    <property type="protein sequence ID" value="QNP55719.1"/>
    <property type="molecule type" value="Genomic_DNA"/>
</dbReference>
<evidence type="ECO:0000313" key="2">
    <source>
        <dbReference type="Proteomes" id="UP000516117"/>
    </source>
</evidence>
<organism evidence="1 2">
    <name type="scientific">Tessaracoccus defluvii</name>
    <dbReference type="NCBI Taxonomy" id="1285901"/>
    <lineage>
        <taxon>Bacteria</taxon>
        <taxon>Bacillati</taxon>
        <taxon>Actinomycetota</taxon>
        <taxon>Actinomycetes</taxon>
        <taxon>Propionibacteriales</taxon>
        <taxon>Propionibacteriaceae</taxon>
        <taxon>Tessaracoccus</taxon>
    </lineage>
</organism>
<accession>A0A7H0H5A3</accession>
<evidence type="ECO:0000313" key="1">
    <source>
        <dbReference type="EMBL" id="QNP55719.1"/>
    </source>
</evidence>
<dbReference type="KEGG" id="tdf:H9L22_16495"/>